<dbReference type="EMBL" id="JAYKXN010000008">
    <property type="protein sequence ID" value="KAK7264969.1"/>
    <property type="molecule type" value="Genomic_DNA"/>
</dbReference>
<organism evidence="1 2">
    <name type="scientific">Clitoria ternatea</name>
    <name type="common">Butterfly pea</name>
    <dbReference type="NCBI Taxonomy" id="43366"/>
    <lineage>
        <taxon>Eukaryota</taxon>
        <taxon>Viridiplantae</taxon>
        <taxon>Streptophyta</taxon>
        <taxon>Embryophyta</taxon>
        <taxon>Tracheophyta</taxon>
        <taxon>Spermatophyta</taxon>
        <taxon>Magnoliopsida</taxon>
        <taxon>eudicotyledons</taxon>
        <taxon>Gunneridae</taxon>
        <taxon>Pentapetalae</taxon>
        <taxon>rosids</taxon>
        <taxon>fabids</taxon>
        <taxon>Fabales</taxon>
        <taxon>Fabaceae</taxon>
        <taxon>Papilionoideae</taxon>
        <taxon>50 kb inversion clade</taxon>
        <taxon>NPAAA clade</taxon>
        <taxon>indigoferoid/millettioid clade</taxon>
        <taxon>Phaseoleae</taxon>
        <taxon>Clitoria</taxon>
    </lineage>
</organism>
<reference evidence="1 2" key="1">
    <citation type="submission" date="2024-01" db="EMBL/GenBank/DDBJ databases">
        <title>The genomes of 5 underutilized Papilionoideae crops provide insights into root nodulation and disease resistance.</title>
        <authorList>
            <person name="Yuan L."/>
        </authorList>
    </citation>
    <scope>NUCLEOTIDE SEQUENCE [LARGE SCALE GENOMIC DNA]</scope>
    <source>
        <strain evidence="1">LY-2023</strain>
        <tissue evidence="1">Leaf</tissue>
    </source>
</reference>
<evidence type="ECO:0000313" key="2">
    <source>
        <dbReference type="Proteomes" id="UP001359559"/>
    </source>
</evidence>
<accession>A0AAN9I4Q5</accession>
<sequence>MLYSTPSPCHRTHPYSDILPYIYRNFHFSHSSSFSPSLSLPLSLSSWRRSGGTFLCSVPEELNRIPQL</sequence>
<dbReference type="AlphaFoldDB" id="A0AAN9I4Q5"/>
<dbReference type="Proteomes" id="UP001359559">
    <property type="component" value="Unassembled WGS sequence"/>
</dbReference>
<name>A0AAN9I4Q5_CLITE</name>
<proteinExistence type="predicted"/>
<comment type="caution">
    <text evidence="1">The sequence shown here is derived from an EMBL/GenBank/DDBJ whole genome shotgun (WGS) entry which is preliminary data.</text>
</comment>
<evidence type="ECO:0000313" key="1">
    <source>
        <dbReference type="EMBL" id="KAK7264969.1"/>
    </source>
</evidence>
<keyword evidence="2" id="KW-1185">Reference proteome</keyword>
<protein>
    <submittedName>
        <fullName evidence="1">Uncharacterized protein</fullName>
    </submittedName>
</protein>
<gene>
    <name evidence="1" type="ORF">RJT34_32583</name>
</gene>